<dbReference type="OrthoDB" id="3189402at2"/>
<evidence type="ECO:0000313" key="6">
    <source>
        <dbReference type="EMBL" id="SMO68770.1"/>
    </source>
</evidence>
<keyword evidence="2" id="KW-0663">Pyridoxal phosphate</keyword>
<evidence type="ECO:0000259" key="5">
    <source>
        <dbReference type="Pfam" id="PF21279"/>
    </source>
</evidence>
<dbReference type="Proteomes" id="UP000315636">
    <property type="component" value="Unassembled WGS sequence"/>
</dbReference>
<accession>A0A521DCW6</accession>
<dbReference type="Gene3D" id="2.40.37.30">
    <property type="match status" value="2"/>
</dbReference>
<evidence type="ECO:0000256" key="3">
    <source>
        <dbReference type="ARBA" id="ARBA00023235"/>
    </source>
</evidence>
<gene>
    <name evidence="6" type="ORF">SAMN06264849_105260</name>
</gene>
<dbReference type="GO" id="GO:0005829">
    <property type="term" value="C:cytosol"/>
    <property type="evidence" value="ECO:0007669"/>
    <property type="project" value="TreeGrafter"/>
</dbReference>
<dbReference type="Pfam" id="PF01168">
    <property type="entry name" value="Ala_racemase_N"/>
    <property type="match status" value="1"/>
</dbReference>
<feature type="domain" description="YhfX-like C-terminal" evidence="5">
    <location>
        <begin position="277"/>
        <end position="377"/>
    </location>
</feature>
<evidence type="ECO:0000256" key="2">
    <source>
        <dbReference type="ARBA" id="ARBA00022898"/>
    </source>
</evidence>
<evidence type="ECO:0000256" key="1">
    <source>
        <dbReference type="ARBA" id="ARBA00001933"/>
    </source>
</evidence>
<reference evidence="6 7" key="1">
    <citation type="submission" date="2017-05" db="EMBL/GenBank/DDBJ databases">
        <authorList>
            <person name="Varghese N."/>
            <person name="Submissions S."/>
        </authorList>
    </citation>
    <scope>NUCLEOTIDE SEQUENCE [LARGE SCALE GENOMIC DNA]</scope>
    <source>
        <strain evidence="6 7">DSM 45474</strain>
    </source>
</reference>
<proteinExistence type="predicted"/>
<evidence type="ECO:0000259" key="4">
    <source>
        <dbReference type="Pfam" id="PF01168"/>
    </source>
</evidence>
<dbReference type="PANTHER" id="PTHR30511">
    <property type="entry name" value="ALANINE RACEMASE"/>
    <property type="match status" value="1"/>
</dbReference>
<keyword evidence="3" id="KW-0413">Isomerase</keyword>
<dbReference type="InterPro" id="IPR001608">
    <property type="entry name" value="Ala_racemase_N"/>
</dbReference>
<feature type="domain" description="Alanine racemase N-terminal" evidence="4">
    <location>
        <begin position="34"/>
        <end position="263"/>
    </location>
</feature>
<name>A0A521DCW6_9BACL</name>
<comment type="cofactor">
    <cofactor evidence="1">
        <name>pyridoxal 5'-phosphate</name>
        <dbReference type="ChEBI" id="CHEBI:597326"/>
    </cofactor>
</comment>
<organism evidence="6 7">
    <name type="scientific">Melghirimyces algeriensis</name>
    <dbReference type="NCBI Taxonomy" id="910412"/>
    <lineage>
        <taxon>Bacteria</taxon>
        <taxon>Bacillati</taxon>
        <taxon>Bacillota</taxon>
        <taxon>Bacilli</taxon>
        <taxon>Bacillales</taxon>
        <taxon>Thermoactinomycetaceae</taxon>
        <taxon>Melghirimyces</taxon>
    </lineage>
</organism>
<dbReference type="AlphaFoldDB" id="A0A521DCW6"/>
<keyword evidence="7" id="KW-1185">Reference proteome</keyword>
<dbReference type="SUPFAM" id="SSF51419">
    <property type="entry name" value="PLP-binding barrel"/>
    <property type="match status" value="1"/>
</dbReference>
<dbReference type="InterPro" id="IPR048449">
    <property type="entry name" value="YhfX-like_C"/>
</dbReference>
<dbReference type="InterPro" id="IPR000821">
    <property type="entry name" value="Ala_racemase"/>
</dbReference>
<dbReference type="GO" id="GO:0030170">
    <property type="term" value="F:pyridoxal phosphate binding"/>
    <property type="evidence" value="ECO:0007669"/>
    <property type="project" value="TreeGrafter"/>
</dbReference>
<dbReference type="RefSeq" id="WP_142505575.1">
    <property type="nucleotide sequence ID" value="NZ_FXTI01000005.1"/>
</dbReference>
<sequence>MFLSVTLSRNPELAEYAVHLHRTGQIRPNTYVLDLDTIRYNAQQLVDTAYRNGIHLYMMTKQLGRIPEVAQAITDSGITKAVAVDPWEALHLAQAGIALGNVGHLVQIPSSMVDEIVSCQPEVITVFSVEKAKEISDAAQKQGKIQDLLLKVVAKGDVVFEGQWGGFREEEVRSAVSRIRQLPGVHIAGVTSFPCFLFNGECLQPTENVHTLLRCAEMLETELGEPLKQINAPSATACATIPLLRQLGATHGEPGHALTGTTPLHQRPGQLERPAMVYVSEVSHTDGETAYVFGGGHYRRSHMKGALVGKSFPEMANRRLDATELAPESIDYYTGLKMDGQNVDVGDTALYSFRTQIFVTRAEVVVVEGLQEGHPTLVGVYDSLGKRLR</sequence>
<dbReference type="Pfam" id="PF21279">
    <property type="entry name" value="YhfX-like_C"/>
    <property type="match status" value="1"/>
</dbReference>
<dbReference type="CDD" id="cd06811">
    <property type="entry name" value="PLPDE_III_yhfX_like"/>
    <property type="match status" value="1"/>
</dbReference>
<dbReference type="PANTHER" id="PTHR30511:SF3">
    <property type="entry name" value="LYSINE RACEMASE"/>
    <property type="match status" value="1"/>
</dbReference>
<dbReference type="EMBL" id="FXTI01000005">
    <property type="protein sequence ID" value="SMO68770.1"/>
    <property type="molecule type" value="Genomic_DNA"/>
</dbReference>
<dbReference type="InterPro" id="IPR029066">
    <property type="entry name" value="PLP-binding_barrel"/>
</dbReference>
<protein>
    <submittedName>
        <fullName evidence="6">Predicted amino acid racemase</fullName>
    </submittedName>
</protein>
<evidence type="ECO:0000313" key="7">
    <source>
        <dbReference type="Proteomes" id="UP000315636"/>
    </source>
</evidence>
<dbReference type="GO" id="GO:0008784">
    <property type="term" value="F:alanine racemase activity"/>
    <property type="evidence" value="ECO:0007669"/>
    <property type="project" value="TreeGrafter"/>
</dbReference>